<feature type="non-terminal residue" evidence="1">
    <location>
        <position position="21"/>
    </location>
</feature>
<protein>
    <submittedName>
        <fullName evidence="1">RCG57560</fullName>
    </submittedName>
</protein>
<evidence type="ECO:0000313" key="2">
    <source>
        <dbReference type="Proteomes" id="UP000234681"/>
    </source>
</evidence>
<reference evidence="2" key="1">
    <citation type="submission" date="2005-09" db="EMBL/GenBank/DDBJ databases">
        <authorList>
            <person name="Mural R.J."/>
            <person name="Li P.W."/>
            <person name="Adams M.D."/>
            <person name="Amanatides P.G."/>
            <person name="Baden-Tillson H."/>
            <person name="Barnstead M."/>
            <person name="Chin S.H."/>
            <person name="Dew I."/>
            <person name="Evans C.A."/>
            <person name="Ferriera S."/>
            <person name="Flanigan M."/>
            <person name="Fosler C."/>
            <person name="Glodek A."/>
            <person name="Gu Z."/>
            <person name="Holt R.A."/>
            <person name="Jennings D."/>
            <person name="Kraft C.L."/>
            <person name="Lu F."/>
            <person name="Nguyen T."/>
            <person name="Nusskern D.R."/>
            <person name="Pfannkoch C.M."/>
            <person name="Sitter C."/>
            <person name="Sutton G.G."/>
            <person name="Venter J.C."/>
            <person name="Wang Z."/>
            <person name="Woodage T."/>
            <person name="Zheng X.H."/>
            <person name="Zhong F."/>
        </authorList>
    </citation>
    <scope>NUCLEOTIDE SEQUENCE [LARGE SCALE GENOMIC DNA]</scope>
    <source>
        <strain>BN</strain>
        <strain evidence="2">Sprague-Dawley</strain>
    </source>
</reference>
<sequence>MKSLCFIENGGLTTWVSIQKT</sequence>
<dbReference type="AlphaFoldDB" id="A6JI27"/>
<organism evidence="1 2">
    <name type="scientific">Rattus norvegicus</name>
    <name type="common">Rat</name>
    <dbReference type="NCBI Taxonomy" id="10116"/>
    <lineage>
        <taxon>Eukaryota</taxon>
        <taxon>Metazoa</taxon>
        <taxon>Chordata</taxon>
        <taxon>Craniata</taxon>
        <taxon>Vertebrata</taxon>
        <taxon>Euteleostomi</taxon>
        <taxon>Mammalia</taxon>
        <taxon>Eutheria</taxon>
        <taxon>Euarchontoglires</taxon>
        <taxon>Glires</taxon>
        <taxon>Rodentia</taxon>
        <taxon>Myomorpha</taxon>
        <taxon>Muroidea</taxon>
        <taxon>Muridae</taxon>
        <taxon>Murinae</taxon>
        <taxon>Rattus</taxon>
    </lineage>
</organism>
<evidence type="ECO:0000313" key="1">
    <source>
        <dbReference type="EMBL" id="EDL94501.1"/>
    </source>
</evidence>
<name>A6JI27_RAT</name>
<dbReference type="EMBL" id="CH473986">
    <property type="protein sequence ID" value="EDL94501.1"/>
    <property type="molecule type" value="Genomic_DNA"/>
</dbReference>
<proteinExistence type="predicted"/>
<gene>
    <name evidence="1" type="ORF">rCG_57560</name>
</gene>
<dbReference type="Proteomes" id="UP000234681">
    <property type="component" value="Chromosome 1"/>
</dbReference>
<accession>A6JI27</accession>